<dbReference type="RefSeq" id="WP_369455476.1">
    <property type="nucleotide sequence ID" value="NZ_JBGCUO010000001.1"/>
</dbReference>
<evidence type="ECO:0000256" key="3">
    <source>
        <dbReference type="ARBA" id="ARBA00023027"/>
    </source>
</evidence>
<evidence type="ECO:0000313" key="8">
    <source>
        <dbReference type="Proteomes" id="UP001562065"/>
    </source>
</evidence>
<feature type="binding site" evidence="5">
    <location>
        <position position="145"/>
    </location>
    <ligand>
        <name>NAD(+)</name>
        <dbReference type="ChEBI" id="CHEBI:57540"/>
    </ligand>
</feature>
<dbReference type="InterPro" id="IPR050418">
    <property type="entry name" value="D-iso_2-hydroxyacid_DH_PdxB"/>
</dbReference>
<comment type="subunit">
    <text evidence="5">Homodimer.</text>
</comment>
<accession>A0ABV4AI92</accession>
<name>A0ABV4AI92_9GAMM</name>
<dbReference type="InterPro" id="IPR006140">
    <property type="entry name" value="D-isomer_DH_NAD-bd"/>
</dbReference>
<dbReference type="Pfam" id="PF02826">
    <property type="entry name" value="2-Hacid_dh_C"/>
    <property type="match status" value="1"/>
</dbReference>
<gene>
    <name evidence="5" type="primary">pdxB</name>
    <name evidence="7" type="ORF">AB5I84_08770</name>
</gene>
<comment type="pathway">
    <text evidence="5">Cofactor biosynthesis; pyridoxine 5'-phosphate biosynthesis; pyridoxine 5'-phosphate from D-erythrose 4-phosphate: step 2/5.</text>
</comment>
<dbReference type="EMBL" id="JBGCUO010000001">
    <property type="protein sequence ID" value="MEY1662238.1"/>
    <property type="molecule type" value="Genomic_DNA"/>
</dbReference>
<keyword evidence="8" id="KW-1185">Reference proteome</keyword>
<proteinExistence type="inferred from homology"/>
<protein>
    <recommendedName>
        <fullName evidence="5">Erythronate-4-phosphate dehydrogenase</fullName>
        <ecNumber evidence="5">1.1.1.290</ecNumber>
    </recommendedName>
</protein>
<keyword evidence="3 5" id="KW-0520">NAD</keyword>
<evidence type="ECO:0000256" key="5">
    <source>
        <dbReference type="HAMAP-Rule" id="MF_01825"/>
    </source>
</evidence>
<dbReference type="SUPFAM" id="SSF51735">
    <property type="entry name" value="NAD(P)-binding Rossmann-fold domains"/>
    <property type="match status" value="1"/>
</dbReference>
<evidence type="ECO:0000313" key="7">
    <source>
        <dbReference type="EMBL" id="MEY1662238.1"/>
    </source>
</evidence>
<dbReference type="InterPro" id="IPR036291">
    <property type="entry name" value="NAD(P)-bd_dom_sf"/>
</dbReference>
<organism evidence="7 8">
    <name type="scientific">Isoalcanivorax beigongshangi</name>
    <dbReference type="NCBI Taxonomy" id="3238810"/>
    <lineage>
        <taxon>Bacteria</taxon>
        <taxon>Pseudomonadati</taxon>
        <taxon>Pseudomonadota</taxon>
        <taxon>Gammaproteobacteria</taxon>
        <taxon>Oceanospirillales</taxon>
        <taxon>Alcanivoracaceae</taxon>
        <taxon>Isoalcanivorax</taxon>
    </lineage>
</organism>
<feature type="active site" description="Proton donor" evidence="5">
    <location>
        <position position="256"/>
    </location>
</feature>
<feature type="binding site" evidence="5">
    <location>
        <position position="259"/>
    </location>
    <ligand>
        <name>NAD(+)</name>
        <dbReference type="ChEBI" id="CHEBI:57540"/>
    </ligand>
</feature>
<sequence length="384" mass="40930">MNIIADENMPALSLFDGIGTVVRTPGRPLDRTLLADADVLLVRSVTRVDAELLAGSAVRFVGSATIGTDHIDQAALAAAGITFAHAPGCNAVAVAEYVLQAVVAFAVQRRTPLSALSLGVVGVGNVGRKVVQWAAAFGLRVLASDPPREAAGEACEEGAEWAPLAEVLACSVITLHVPLSVTGMAPTRHLIAADQLALLSAGQLLINTSRGPVIAEQALRERLDQPQPPQCILDVWEHEPWVTPQLLAQVQIGTPHIAGYSVEGKVRGTYMLYQALRQWRGLTDAAKPMPLDAPPRHWEAPLETEAQLLALLQWVYPMARDHQALVSACGAGPNETPPSREVAAVRFDQLRKRYPLRYELGGLRVSGAVAPAWAQALSLLGVQC</sequence>
<feature type="active site" evidence="5">
    <location>
        <position position="239"/>
    </location>
</feature>
<comment type="catalytic activity">
    <reaction evidence="5">
        <text>4-phospho-D-erythronate + NAD(+) = (R)-3-hydroxy-2-oxo-4-phosphooxybutanoate + NADH + H(+)</text>
        <dbReference type="Rhea" id="RHEA:18829"/>
        <dbReference type="ChEBI" id="CHEBI:15378"/>
        <dbReference type="ChEBI" id="CHEBI:57540"/>
        <dbReference type="ChEBI" id="CHEBI:57945"/>
        <dbReference type="ChEBI" id="CHEBI:58538"/>
        <dbReference type="ChEBI" id="CHEBI:58766"/>
        <dbReference type="EC" id="1.1.1.290"/>
    </reaction>
</comment>
<dbReference type="PANTHER" id="PTHR43761:SF1">
    <property type="entry name" value="D-ISOMER SPECIFIC 2-HYDROXYACID DEHYDROGENASE CATALYTIC DOMAIN-CONTAINING PROTEIN-RELATED"/>
    <property type="match status" value="1"/>
</dbReference>
<feature type="binding site" evidence="5">
    <location>
        <position position="260"/>
    </location>
    <ligand>
        <name>substrate</name>
    </ligand>
</feature>
<comment type="caution">
    <text evidence="7">The sequence shown here is derived from an EMBL/GenBank/DDBJ whole genome shotgun (WGS) entry which is preliminary data.</text>
</comment>
<evidence type="ECO:0000256" key="1">
    <source>
        <dbReference type="ARBA" id="ARBA00022490"/>
    </source>
</evidence>
<comment type="caution">
    <text evidence="5">Lacks conserved residue(s) required for the propagation of feature annotation.</text>
</comment>
<comment type="subcellular location">
    <subcellularLocation>
        <location evidence="5">Cytoplasm</location>
    </subcellularLocation>
</comment>
<dbReference type="Gene3D" id="3.40.50.720">
    <property type="entry name" value="NAD(P)-binding Rossmann-like Domain"/>
    <property type="match status" value="2"/>
</dbReference>
<feature type="binding site" evidence="5">
    <location>
        <position position="44"/>
    </location>
    <ligand>
        <name>substrate</name>
    </ligand>
</feature>
<evidence type="ECO:0000259" key="6">
    <source>
        <dbReference type="Pfam" id="PF02826"/>
    </source>
</evidence>
<dbReference type="Proteomes" id="UP001562065">
    <property type="component" value="Unassembled WGS sequence"/>
</dbReference>
<dbReference type="Gene3D" id="3.30.1370.170">
    <property type="match status" value="1"/>
</dbReference>
<dbReference type="EC" id="1.1.1.290" evidence="5"/>
<comment type="function">
    <text evidence="5">Catalyzes the oxidation of erythronate-4-phosphate to 3-hydroxy-2-oxo-4-phosphonooxybutanoate.</text>
</comment>
<feature type="binding site" evidence="5">
    <location>
        <position position="234"/>
    </location>
    <ligand>
        <name>NAD(+)</name>
        <dbReference type="ChEBI" id="CHEBI:57540"/>
    </ligand>
</feature>
<dbReference type="InterPro" id="IPR038251">
    <property type="entry name" value="PdxB_dimer_sf"/>
</dbReference>
<evidence type="ECO:0000256" key="4">
    <source>
        <dbReference type="ARBA" id="ARBA00023096"/>
    </source>
</evidence>
<feature type="binding site" evidence="5">
    <location>
        <position position="65"/>
    </location>
    <ligand>
        <name>substrate</name>
    </ligand>
</feature>
<dbReference type="CDD" id="cd12158">
    <property type="entry name" value="ErythrP_dh"/>
    <property type="match status" value="1"/>
</dbReference>
<keyword evidence="1 5" id="KW-0963">Cytoplasm</keyword>
<dbReference type="GO" id="GO:0033711">
    <property type="term" value="F:4-phosphoerythronate dehydrogenase activity"/>
    <property type="evidence" value="ECO:0007669"/>
    <property type="project" value="UniProtKB-EC"/>
</dbReference>
<comment type="similarity">
    <text evidence="5">Belongs to the D-isomer specific 2-hydroxyacid dehydrogenase family. PdxB subfamily.</text>
</comment>
<reference evidence="7 8" key="1">
    <citation type="submission" date="2024-07" db="EMBL/GenBank/DDBJ databases">
        <authorList>
            <person name="Ren Q."/>
        </authorList>
    </citation>
    <scope>NUCLEOTIDE SEQUENCE [LARGE SCALE GENOMIC DNA]</scope>
    <source>
        <strain evidence="7 8">REN37</strain>
    </source>
</reference>
<keyword evidence="4 5" id="KW-0664">Pyridoxine biosynthesis</keyword>
<dbReference type="PANTHER" id="PTHR43761">
    <property type="entry name" value="D-ISOMER SPECIFIC 2-HYDROXYACID DEHYDROGENASE FAMILY PROTEIN (AFU_ORTHOLOGUE AFUA_1G13630)"/>
    <property type="match status" value="1"/>
</dbReference>
<evidence type="ECO:0000256" key="2">
    <source>
        <dbReference type="ARBA" id="ARBA00023002"/>
    </source>
</evidence>
<feature type="active site" evidence="5">
    <location>
        <position position="210"/>
    </location>
</feature>
<keyword evidence="2 5" id="KW-0560">Oxidoreductase</keyword>
<dbReference type="HAMAP" id="MF_01825">
    <property type="entry name" value="PdxB"/>
    <property type="match status" value="1"/>
</dbReference>
<dbReference type="InterPro" id="IPR020921">
    <property type="entry name" value="Erythronate-4-P_DHase"/>
</dbReference>
<dbReference type="SUPFAM" id="SSF52283">
    <property type="entry name" value="Formate/glycerate dehydrogenase catalytic domain-like"/>
    <property type="match status" value="1"/>
</dbReference>
<feature type="domain" description="D-isomer specific 2-hydroxyacid dehydrogenase NAD-binding" evidence="6">
    <location>
        <begin position="111"/>
        <end position="258"/>
    </location>
</feature>